<dbReference type="GO" id="GO:0005829">
    <property type="term" value="C:cytosol"/>
    <property type="evidence" value="ECO:0007669"/>
    <property type="project" value="TreeGrafter"/>
</dbReference>
<dbReference type="Gene3D" id="3.40.50.300">
    <property type="entry name" value="P-loop containing nucleotide triphosphate hydrolases"/>
    <property type="match status" value="1"/>
</dbReference>
<organism evidence="1 2">
    <name type="scientific">Bacillus gaemokensis</name>
    <dbReference type="NCBI Taxonomy" id="574375"/>
    <lineage>
        <taxon>Bacteria</taxon>
        <taxon>Bacillati</taxon>
        <taxon>Bacillota</taxon>
        <taxon>Bacilli</taxon>
        <taxon>Bacillales</taxon>
        <taxon>Bacillaceae</taxon>
        <taxon>Bacillus</taxon>
        <taxon>Bacillus cereus group</taxon>
    </lineage>
</organism>
<name>A0A073KBF2_9BACI</name>
<dbReference type="STRING" id="574375.AZF08_20500"/>
<dbReference type="RefSeq" id="WP_033674981.1">
    <property type="nucleotide sequence ID" value="NZ_JOTM01000011.1"/>
</dbReference>
<dbReference type="EMBL" id="JOTM01000011">
    <property type="protein sequence ID" value="KEK23890.1"/>
    <property type="molecule type" value="Genomic_DNA"/>
</dbReference>
<sequence length="486" mass="55936">MSEKTDKQRREEFREMLTKQKNNAESYVVLSIYKNPELMHDSNLTADDFHNLEWKYYFAVAKKLIEKEVKAFDDIVIGVAVSENEQLQKMYDDFGGWATIQNGMTFVQEENFDSYLADIKKTNVMLRLHDLNFPVMEKFDNYKVMSIEKLQSSLEKVLASVFADVDIEETVEDLSIGLWDVVLEAHEGKMAGFPYASSMLTEAVNGMALGNITMMSANSGMGKTFLTLSQILPNMIAFDEKLLILANEEDRKKWQREIIVWVINNVKKGSFEKKRFQQGKFNTDEMTTLKEATDWLKEKMKKGIISFVNFTSFNMNKAIRMIKKQASVHGTKYFILDTLKLDSDSVNENAQAWLSLQQNMVKLYDVIKPSNRNLHVWVTYQLGKSAMMSRYLSQNSLGVSKNVVDVVSTLMLVRKALDSEKKGGTNEVKVKTKDGKIIEMDKEKEYFIMFLGKNRMGETHRQLVFEVDMGRNIVNGIGTCRIEQDF</sequence>
<protein>
    <submittedName>
        <fullName evidence="1">Uncharacterized protein</fullName>
    </submittedName>
</protein>
<dbReference type="InterPro" id="IPR027417">
    <property type="entry name" value="P-loop_NTPase"/>
</dbReference>
<dbReference type="SUPFAM" id="SSF52540">
    <property type="entry name" value="P-loop containing nucleoside triphosphate hydrolases"/>
    <property type="match status" value="1"/>
</dbReference>
<dbReference type="Gene3D" id="1.10.860.10">
    <property type="entry name" value="DNAb Helicase, Chain A"/>
    <property type="match status" value="1"/>
</dbReference>
<dbReference type="AlphaFoldDB" id="A0A073KBF2"/>
<gene>
    <name evidence="1" type="ORF">BAGA_05465</name>
</gene>
<dbReference type="OrthoDB" id="2498434at2"/>
<dbReference type="eggNOG" id="COG0305">
    <property type="taxonomic scope" value="Bacteria"/>
</dbReference>
<dbReference type="PANTHER" id="PTHR30153:SF2">
    <property type="entry name" value="REPLICATIVE DNA HELICASE"/>
    <property type="match status" value="1"/>
</dbReference>
<dbReference type="GO" id="GO:0003678">
    <property type="term" value="F:DNA helicase activity"/>
    <property type="evidence" value="ECO:0007669"/>
    <property type="project" value="TreeGrafter"/>
</dbReference>
<reference evidence="1 2" key="1">
    <citation type="submission" date="2014-06" db="EMBL/GenBank/DDBJ databases">
        <title>Draft genome sequence of Bacillus gaemokensis JCM 15801 (MCCC 1A00707).</title>
        <authorList>
            <person name="Lai Q."/>
            <person name="Liu Y."/>
            <person name="Shao Z."/>
        </authorList>
    </citation>
    <scope>NUCLEOTIDE SEQUENCE [LARGE SCALE GENOMIC DNA]</scope>
    <source>
        <strain evidence="1 2">JCM 15801</strain>
    </source>
</reference>
<dbReference type="PANTHER" id="PTHR30153">
    <property type="entry name" value="REPLICATIVE DNA HELICASE DNAB"/>
    <property type="match status" value="1"/>
</dbReference>
<evidence type="ECO:0000313" key="2">
    <source>
        <dbReference type="Proteomes" id="UP000027778"/>
    </source>
</evidence>
<evidence type="ECO:0000313" key="1">
    <source>
        <dbReference type="EMBL" id="KEK23890.1"/>
    </source>
</evidence>
<accession>A0A073KBF2</accession>
<proteinExistence type="predicted"/>
<dbReference type="InterPro" id="IPR016136">
    <property type="entry name" value="DNA_helicase_N/primase_C"/>
</dbReference>
<keyword evidence="2" id="KW-1185">Reference proteome</keyword>
<dbReference type="Proteomes" id="UP000027778">
    <property type="component" value="Unassembled WGS sequence"/>
</dbReference>
<comment type="caution">
    <text evidence="1">The sequence shown here is derived from an EMBL/GenBank/DDBJ whole genome shotgun (WGS) entry which is preliminary data.</text>
</comment>